<evidence type="ECO:0000313" key="18">
    <source>
        <dbReference type="EMBL" id="MBB4045781.1"/>
    </source>
</evidence>
<dbReference type="Gene3D" id="1.10.10.60">
    <property type="entry name" value="Homeodomain-like"/>
    <property type="match status" value="1"/>
</dbReference>
<dbReference type="Pfam" id="PF07494">
    <property type="entry name" value="Reg_prop"/>
    <property type="match status" value="5"/>
</dbReference>
<dbReference type="FunFam" id="3.30.565.10:FF:000037">
    <property type="entry name" value="Hybrid sensor histidine kinase/response regulator"/>
    <property type="match status" value="1"/>
</dbReference>
<evidence type="ECO:0000256" key="11">
    <source>
        <dbReference type="ARBA" id="ARBA00023163"/>
    </source>
</evidence>
<name>A0A840D435_9BACE</name>
<dbReference type="RefSeq" id="WP_183209346.1">
    <property type="nucleotide sequence ID" value="NZ_JACIER010000018.1"/>
</dbReference>
<dbReference type="PROSITE" id="PS01124">
    <property type="entry name" value="HTH_ARAC_FAMILY_2"/>
    <property type="match status" value="1"/>
</dbReference>
<evidence type="ECO:0000256" key="14">
    <source>
        <dbReference type="SAM" id="Phobius"/>
    </source>
</evidence>
<evidence type="ECO:0000259" key="16">
    <source>
        <dbReference type="PROSITE" id="PS50109"/>
    </source>
</evidence>
<feature type="domain" description="Histidine kinase" evidence="16">
    <location>
        <begin position="905"/>
        <end position="1120"/>
    </location>
</feature>
<dbReference type="SUPFAM" id="SSF47384">
    <property type="entry name" value="Homodimeric domain of signal transducing histidine kinase"/>
    <property type="match status" value="1"/>
</dbReference>
<dbReference type="SMART" id="SM00387">
    <property type="entry name" value="HATPase_c"/>
    <property type="match status" value="1"/>
</dbReference>
<dbReference type="EMBL" id="JACIER010000018">
    <property type="protein sequence ID" value="MBB4045781.1"/>
    <property type="molecule type" value="Genomic_DNA"/>
</dbReference>
<feature type="domain" description="HTH araC/xylS-type" evidence="15">
    <location>
        <begin position="1316"/>
        <end position="1415"/>
    </location>
</feature>
<dbReference type="Pfam" id="PF00072">
    <property type="entry name" value="Response_reg"/>
    <property type="match status" value="1"/>
</dbReference>
<dbReference type="SUPFAM" id="SSF55874">
    <property type="entry name" value="ATPase domain of HSP90 chaperone/DNA topoisomerase II/histidine kinase"/>
    <property type="match status" value="1"/>
</dbReference>
<keyword evidence="4" id="KW-0808">Transferase</keyword>
<evidence type="ECO:0000313" key="19">
    <source>
        <dbReference type="Proteomes" id="UP000560658"/>
    </source>
</evidence>
<feature type="domain" description="Response regulatory" evidence="17">
    <location>
        <begin position="1169"/>
        <end position="1284"/>
    </location>
</feature>
<evidence type="ECO:0000256" key="12">
    <source>
        <dbReference type="PROSITE-ProRule" id="PRU00169"/>
    </source>
</evidence>
<dbReference type="InterPro" id="IPR003594">
    <property type="entry name" value="HATPase_dom"/>
</dbReference>
<feature type="transmembrane region" description="Helical" evidence="14">
    <location>
        <begin position="859"/>
        <end position="879"/>
    </location>
</feature>
<dbReference type="Pfam" id="PF12833">
    <property type="entry name" value="HTH_18"/>
    <property type="match status" value="1"/>
</dbReference>
<evidence type="ECO:0000256" key="10">
    <source>
        <dbReference type="ARBA" id="ARBA00023125"/>
    </source>
</evidence>
<keyword evidence="3 12" id="KW-0597">Phosphoprotein</keyword>
<dbReference type="Gene3D" id="3.40.50.2300">
    <property type="match status" value="1"/>
</dbReference>
<dbReference type="InterPro" id="IPR001789">
    <property type="entry name" value="Sig_transdc_resp-reg_receiver"/>
</dbReference>
<dbReference type="InterPro" id="IPR004358">
    <property type="entry name" value="Sig_transdc_His_kin-like_C"/>
</dbReference>
<dbReference type="SUPFAM" id="SSF52172">
    <property type="entry name" value="CheY-like"/>
    <property type="match status" value="1"/>
</dbReference>
<dbReference type="Pfam" id="PF00512">
    <property type="entry name" value="HisKA"/>
    <property type="match status" value="1"/>
</dbReference>
<dbReference type="GO" id="GO:0000155">
    <property type="term" value="F:phosphorelay sensor kinase activity"/>
    <property type="evidence" value="ECO:0007669"/>
    <property type="project" value="InterPro"/>
</dbReference>
<evidence type="ECO:0000256" key="8">
    <source>
        <dbReference type="ARBA" id="ARBA00023012"/>
    </source>
</evidence>
<evidence type="ECO:0000259" key="17">
    <source>
        <dbReference type="PROSITE" id="PS50110"/>
    </source>
</evidence>
<dbReference type="Pfam" id="PF07495">
    <property type="entry name" value="Y_Y_Y"/>
    <property type="match status" value="1"/>
</dbReference>
<keyword evidence="9" id="KW-0805">Transcription regulation</keyword>
<keyword evidence="11" id="KW-0804">Transcription</keyword>
<dbReference type="Gene3D" id="3.30.565.10">
    <property type="entry name" value="Histidine kinase-like ATPase, C-terminal domain"/>
    <property type="match status" value="1"/>
</dbReference>
<protein>
    <recommendedName>
        <fullName evidence="2">histidine kinase</fullName>
        <ecNumber evidence="2">2.7.13.3</ecNumber>
    </recommendedName>
</protein>
<dbReference type="Proteomes" id="UP000560658">
    <property type="component" value="Unassembled WGS sequence"/>
</dbReference>
<evidence type="ECO:0000256" key="7">
    <source>
        <dbReference type="ARBA" id="ARBA00022840"/>
    </source>
</evidence>
<dbReference type="PROSITE" id="PS50110">
    <property type="entry name" value="RESPONSE_REGULATORY"/>
    <property type="match status" value="1"/>
</dbReference>
<dbReference type="SMART" id="SM00388">
    <property type="entry name" value="HisKA"/>
    <property type="match status" value="1"/>
</dbReference>
<keyword evidence="6 18" id="KW-0418">Kinase</keyword>
<dbReference type="PANTHER" id="PTHR43547">
    <property type="entry name" value="TWO-COMPONENT HISTIDINE KINASE"/>
    <property type="match status" value="1"/>
</dbReference>
<organism evidence="18 19">
    <name type="scientific">Bacteroides reticulotermitis</name>
    <dbReference type="NCBI Taxonomy" id="1133319"/>
    <lineage>
        <taxon>Bacteria</taxon>
        <taxon>Pseudomonadati</taxon>
        <taxon>Bacteroidota</taxon>
        <taxon>Bacteroidia</taxon>
        <taxon>Bacteroidales</taxon>
        <taxon>Bacteroidaceae</taxon>
        <taxon>Bacteroides</taxon>
    </lineage>
</organism>
<keyword evidence="5" id="KW-0547">Nucleotide-binding</keyword>
<dbReference type="InterPro" id="IPR011006">
    <property type="entry name" value="CheY-like_superfamily"/>
</dbReference>
<dbReference type="InterPro" id="IPR018062">
    <property type="entry name" value="HTH_AraC-typ_CS"/>
</dbReference>
<dbReference type="SMART" id="SM00448">
    <property type="entry name" value="REC"/>
    <property type="match status" value="1"/>
</dbReference>
<keyword evidence="10" id="KW-0238">DNA-binding</keyword>
<feature type="region of interest" description="Disordered" evidence="13">
    <location>
        <begin position="1134"/>
        <end position="1155"/>
    </location>
</feature>
<dbReference type="SUPFAM" id="SSF46689">
    <property type="entry name" value="Homeodomain-like"/>
    <property type="match status" value="1"/>
</dbReference>
<dbReference type="Gene3D" id="1.10.287.130">
    <property type="match status" value="1"/>
</dbReference>
<dbReference type="InterPro" id="IPR005467">
    <property type="entry name" value="His_kinase_dom"/>
</dbReference>
<evidence type="ECO:0000256" key="3">
    <source>
        <dbReference type="ARBA" id="ARBA00022553"/>
    </source>
</evidence>
<dbReference type="InterPro" id="IPR036890">
    <property type="entry name" value="HATPase_C_sf"/>
</dbReference>
<dbReference type="InterPro" id="IPR003661">
    <property type="entry name" value="HisK_dim/P_dom"/>
</dbReference>
<sequence length="1422" mass="162684">MKNLILFWLILFNPIIGMVRASVDVRSAFLTSSDGLGNNFVRHIFQDSKGFLWMSTLNGLTRYDGYSFATFRPKKGDQISLAGRHVREVSEDKNHFLWIKVAPEYFSCYDLSRECFVDYTGCGAHEDKYAFRTETTHGNTWLWYHRTGARKVSFKNGRFESVVFNKENGKMPSNWVKQLKEDADGRIWICTDKGLVCIVGEESRVIATGIDFTDVMFYRNDVFLLSCDLHIYKVKPDGKELRLVGQLRTGNHGKTVTASFMQHDDWVLLTSSGGYVFGLHDERQKESGKLDIPNGRSICDKQGNLWIYNDRGLIRYFNVTTGKIKDFHVAIGDLVTSEWLRAMQDSRGWLWMATFGDGLYVYDPVKDTTTHFKYTVGSFNQICSNSLASVMEDRSGDIWITSESAGIVHLTVQNERTMRLYPEDKGVINNTNAIRLIYCTRDGDVWIGNRNGDLFQYDGRLEKKMQTQHFPSSICCMYEDDKRKIWLGTRWHGVCIDGHWYNNQPGDWQSLSGEKVFEIFRDYKGRMWVGTMGGGLNLTLPDGDKYVFRRFLTHSVDAKNIRCIMGDEKGYMWVGTSDGLYVFHPDTLIARPHRYFHYSYGNRKLLANQVKYVMRDSKGQVWVGTQGGGLSYCKPNQGYGNLSFTHFTKGDGLVDDVVQSIAEDDEGRLWIATEYGISRFLPVTRTFENFFFSNAVQGNVYSESTVAKLSDGRLLFGTNYGMVIIDPEKIVSPQTITHVVLTNFKVNGVSMHPGEGDSPLMHALAYTDKIELMHYQNSFVVEFSTFDYSVANGSQYTYKLEPFDTDWSEPSSLNFAVYKKMAPGTYRLHVKACNSAGIWSETETILEITIKPPFWRSSIAYMLYFVIICTVLYVTFRIVRKFNTLRNRIEVEKQLTDYKLMFFTNISHEFRTPLTLIRGALEKIEDLGPVSEEMTYPVRLMHKSTERMLRLINQLLEFRKMQSNKLTLMPEQTDVIPFLREIWLSFEETAGDKRISYAFEPSEPHYQMYVDREKLDKIVYNLLSNACKYTPDGGSITFAVNVEEADHQLVFSVSDTGIGIPKEKQRELFSRFMQSSFSHDSMGVGLHLTYELVNVHGGRITYKERKGGGSVFTVSLPLEQVQFPEQQTAVSPLGNRSALGENLNASQGSDVRTETPVPLQQLPSVNRRKILIIEDDSDVSRFLVTELDPYFEVTTAFDGLSGLQSAQTFDGDLIICDVLMPGMNGFDVTRRLKSNFDTSHIPIILLTAMSTAENQLEGTKSGADAYITKPFSPKLLLARVSQLIDQRDKLREKYTKDPTLINPILSTAELDQKFADKLKSVMEQHLENPDFSIDDFSTELKMGRTAFYRKVKGVTGYTPNDYMRIFRMKKAVELLQDGHYNVSEITYKVGMKDPHYFSRYFKELFGVSPSTYLRGDKEPTKE</sequence>
<evidence type="ECO:0000259" key="15">
    <source>
        <dbReference type="PROSITE" id="PS01124"/>
    </source>
</evidence>
<dbReference type="Gene3D" id="2.60.40.10">
    <property type="entry name" value="Immunoglobulins"/>
    <property type="match status" value="1"/>
</dbReference>
<dbReference type="CDD" id="cd00082">
    <property type="entry name" value="HisKA"/>
    <property type="match status" value="1"/>
</dbReference>
<evidence type="ECO:0000256" key="4">
    <source>
        <dbReference type="ARBA" id="ARBA00022679"/>
    </source>
</evidence>
<evidence type="ECO:0000256" key="13">
    <source>
        <dbReference type="SAM" id="MobiDB-lite"/>
    </source>
</evidence>
<keyword evidence="14" id="KW-0472">Membrane</keyword>
<evidence type="ECO:0000256" key="1">
    <source>
        <dbReference type="ARBA" id="ARBA00000085"/>
    </source>
</evidence>
<dbReference type="SMART" id="SM00342">
    <property type="entry name" value="HTH_ARAC"/>
    <property type="match status" value="1"/>
</dbReference>
<dbReference type="InterPro" id="IPR011110">
    <property type="entry name" value="Reg_prop"/>
</dbReference>
<comment type="caution">
    <text evidence="18">The sequence shown here is derived from an EMBL/GenBank/DDBJ whole genome shotgun (WGS) entry which is preliminary data.</text>
</comment>
<dbReference type="PRINTS" id="PR00344">
    <property type="entry name" value="BCTRLSENSOR"/>
</dbReference>
<proteinExistence type="predicted"/>
<keyword evidence="7" id="KW-0067">ATP-binding</keyword>
<dbReference type="FunFam" id="2.60.40.10:FF:000791">
    <property type="entry name" value="Two-component system sensor histidine kinase/response regulator"/>
    <property type="match status" value="1"/>
</dbReference>
<dbReference type="PROSITE" id="PS00041">
    <property type="entry name" value="HTH_ARAC_FAMILY_1"/>
    <property type="match status" value="1"/>
</dbReference>
<gene>
    <name evidence="18" type="ORF">GGR06_003603</name>
</gene>
<dbReference type="GO" id="GO:0005524">
    <property type="term" value="F:ATP binding"/>
    <property type="evidence" value="ECO:0007669"/>
    <property type="project" value="UniProtKB-KW"/>
</dbReference>
<dbReference type="PROSITE" id="PS50109">
    <property type="entry name" value="HIS_KIN"/>
    <property type="match status" value="1"/>
</dbReference>
<dbReference type="EC" id="2.7.13.3" evidence="2"/>
<dbReference type="InterPro" id="IPR011123">
    <property type="entry name" value="Y_Y_Y"/>
</dbReference>
<dbReference type="Gene3D" id="2.130.10.10">
    <property type="entry name" value="YVTN repeat-like/Quinoprotein amine dehydrogenase"/>
    <property type="match status" value="3"/>
</dbReference>
<dbReference type="SUPFAM" id="SSF63829">
    <property type="entry name" value="Calcium-dependent phosphotriesterase"/>
    <property type="match status" value="2"/>
</dbReference>
<keyword evidence="14" id="KW-1133">Transmembrane helix</keyword>
<dbReference type="InterPro" id="IPR009057">
    <property type="entry name" value="Homeodomain-like_sf"/>
</dbReference>
<evidence type="ECO:0000256" key="2">
    <source>
        <dbReference type="ARBA" id="ARBA00012438"/>
    </source>
</evidence>
<keyword evidence="14" id="KW-0812">Transmembrane</keyword>
<dbReference type="FunFam" id="1.10.287.130:FF:000045">
    <property type="entry name" value="Two-component system sensor histidine kinase/response regulator"/>
    <property type="match status" value="1"/>
</dbReference>
<keyword evidence="8" id="KW-0902">Two-component regulatory system</keyword>
<evidence type="ECO:0000256" key="9">
    <source>
        <dbReference type="ARBA" id="ARBA00023015"/>
    </source>
</evidence>
<comment type="catalytic activity">
    <reaction evidence="1">
        <text>ATP + protein L-histidine = ADP + protein N-phospho-L-histidine.</text>
        <dbReference type="EC" id="2.7.13.3"/>
    </reaction>
</comment>
<dbReference type="InterPro" id="IPR015943">
    <property type="entry name" value="WD40/YVTN_repeat-like_dom_sf"/>
</dbReference>
<dbReference type="InterPro" id="IPR013783">
    <property type="entry name" value="Ig-like_fold"/>
</dbReference>
<dbReference type="GO" id="GO:0043565">
    <property type="term" value="F:sequence-specific DNA binding"/>
    <property type="evidence" value="ECO:0007669"/>
    <property type="project" value="InterPro"/>
</dbReference>
<dbReference type="PANTHER" id="PTHR43547:SF2">
    <property type="entry name" value="HYBRID SIGNAL TRANSDUCTION HISTIDINE KINASE C"/>
    <property type="match status" value="1"/>
</dbReference>
<dbReference type="InterPro" id="IPR036097">
    <property type="entry name" value="HisK_dim/P_sf"/>
</dbReference>
<reference evidence="18" key="1">
    <citation type="submission" date="2020-08" db="EMBL/GenBank/DDBJ databases">
        <title>Genomic Encyclopedia of Type Strains, Phase IV (KMG-IV): sequencing the most valuable type-strain genomes for metagenomic binning, comparative biology and taxonomic classification.</title>
        <authorList>
            <person name="Goeker M."/>
        </authorList>
    </citation>
    <scope>NUCLEOTIDE SEQUENCE [LARGE SCALE GENOMIC DNA]</scope>
    <source>
        <strain evidence="18">DSM 105720</strain>
    </source>
</reference>
<dbReference type="InterPro" id="IPR018060">
    <property type="entry name" value="HTH_AraC"/>
</dbReference>
<dbReference type="Pfam" id="PF02518">
    <property type="entry name" value="HATPase_c"/>
    <property type="match status" value="1"/>
</dbReference>
<dbReference type="GO" id="GO:0003700">
    <property type="term" value="F:DNA-binding transcription factor activity"/>
    <property type="evidence" value="ECO:0007669"/>
    <property type="project" value="InterPro"/>
</dbReference>
<accession>A0A840D435</accession>
<evidence type="ECO:0000256" key="6">
    <source>
        <dbReference type="ARBA" id="ARBA00022777"/>
    </source>
</evidence>
<feature type="modified residue" description="4-aspartylphosphate" evidence="12">
    <location>
        <position position="1217"/>
    </location>
</feature>
<evidence type="ECO:0000256" key="5">
    <source>
        <dbReference type="ARBA" id="ARBA00022741"/>
    </source>
</evidence>
<keyword evidence="19" id="KW-1185">Reference proteome</keyword>